<comment type="caution">
    <text evidence="4">The sequence shown here is derived from an EMBL/GenBank/DDBJ whole genome shotgun (WGS) entry which is preliminary data.</text>
</comment>
<evidence type="ECO:0000256" key="2">
    <source>
        <dbReference type="SAM" id="MobiDB-lite"/>
    </source>
</evidence>
<feature type="region of interest" description="Disordered" evidence="2">
    <location>
        <begin position="320"/>
        <end position="375"/>
    </location>
</feature>
<dbReference type="GO" id="GO:0070988">
    <property type="term" value="P:demethylation"/>
    <property type="evidence" value="ECO:0007669"/>
    <property type="project" value="InterPro"/>
</dbReference>
<reference evidence="4" key="1">
    <citation type="submission" date="2023-06" db="EMBL/GenBank/DDBJ databases">
        <title>Survivors Of The Sea: Transcriptome response of Skeletonema marinoi to long-term dormancy.</title>
        <authorList>
            <person name="Pinder M.I.M."/>
            <person name="Kourtchenko O."/>
            <person name="Robertson E.K."/>
            <person name="Larsson T."/>
            <person name="Maumus F."/>
            <person name="Osuna-Cruz C.M."/>
            <person name="Vancaester E."/>
            <person name="Stenow R."/>
            <person name="Vandepoele K."/>
            <person name="Ploug H."/>
            <person name="Bruchert V."/>
            <person name="Godhe A."/>
            <person name="Topel M."/>
        </authorList>
    </citation>
    <scope>NUCLEOTIDE SEQUENCE</scope>
    <source>
        <strain evidence="4">R05AC</strain>
    </source>
</reference>
<dbReference type="PANTHER" id="PTHR12463:SF1">
    <property type="entry name" value="2-OXOGLUTARATE AND FE-DEPENDENT OXYGENASE FAMILY PROTEIN"/>
    <property type="match status" value="1"/>
</dbReference>
<name>A0AAD9D6Q1_9STRA</name>
<protein>
    <submittedName>
        <fullName evidence="4">2OG-Fe(II) oxygenase family protein</fullName>
    </submittedName>
</protein>
<evidence type="ECO:0000313" key="4">
    <source>
        <dbReference type="EMBL" id="KAK1734895.1"/>
    </source>
</evidence>
<dbReference type="GO" id="GO:0016491">
    <property type="term" value="F:oxidoreductase activity"/>
    <property type="evidence" value="ECO:0007669"/>
    <property type="project" value="TreeGrafter"/>
</dbReference>
<dbReference type="SUPFAM" id="SSF51197">
    <property type="entry name" value="Clavaminate synthase-like"/>
    <property type="match status" value="1"/>
</dbReference>
<accession>A0AAD9D6Q1</accession>
<sequence length="375" mass="42104">MVQIFRNAHGVEGLHLATDCFSEEVERRIFSANRRYRGSRNGRESGGPTGPTSWWPDDYTKLTNLIRDCGLLPGYVPPNYCLHLKYQVGSAFCHHYDSRHRWGEVIVGVNLGQSGVIYFVPKDGHESMLPPGMNSIRVTLPRRSIYIMSGASRLDWMHGIAKQQPTQPPPSWNKQNVRVSLTFRSTKVFSDVYLKRQHQIETDVEKQAELQARIDSQEKFYPVREYGGAKMSNDEVERHRKKANELLDKMDRGEIRAQLRFEQHEVTFPLPAACASNGYVTNGATVAPAAAFQGGGRLLGSADDSDNEMKKAINASLRSLAEDRATRRRKKDHSGRSSSDKGIVVVDLLSDDEEDQKKESGGNGKMSPDVIVIDD</sequence>
<dbReference type="InterPro" id="IPR037151">
    <property type="entry name" value="AlkB-like_sf"/>
</dbReference>
<dbReference type="InterPro" id="IPR032857">
    <property type="entry name" value="ALKBH4"/>
</dbReference>
<feature type="domain" description="Fe2OG dioxygenase" evidence="3">
    <location>
        <begin position="77"/>
        <end position="187"/>
    </location>
</feature>
<dbReference type="Pfam" id="PF13532">
    <property type="entry name" value="2OG-FeII_Oxy_2"/>
    <property type="match status" value="1"/>
</dbReference>
<proteinExistence type="predicted"/>
<dbReference type="InterPro" id="IPR005123">
    <property type="entry name" value="Oxoglu/Fe-dep_dioxygenase_dom"/>
</dbReference>
<evidence type="ECO:0000259" key="3">
    <source>
        <dbReference type="PROSITE" id="PS51471"/>
    </source>
</evidence>
<dbReference type="GO" id="GO:0032451">
    <property type="term" value="F:demethylase activity"/>
    <property type="evidence" value="ECO:0007669"/>
    <property type="project" value="TreeGrafter"/>
</dbReference>
<keyword evidence="1" id="KW-0175">Coiled coil</keyword>
<organism evidence="4 5">
    <name type="scientific">Skeletonema marinoi</name>
    <dbReference type="NCBI Taxonomy" id="267567"/>
    <lineage>
        <taxon>Eukaryota</taxon>
        <taxon>Sar</taxon>
        <taxon>Stramenopiles</taxon>
        <taxon>Ochrophyta</taxon>
        <taxon>Bacillariophyta</taxon>
        <taxon>Coscinodiscophyceae</taxon>
        <taxon>Thalassiosirophycidae</taxon>
        <taxon>Thalassiosirales</taxon>
        <taxon>Skeletonemataceae</taxon>
        <taxon>Skeletonema</taxon>
        <taxon>Skeletonema marinoi-dohrnii complex</taxon>
    </lineage>
</organism>
<dbReference type="PROSITE" id="PS51471">
    <property type="entry name" value="FE2OG_OXY"/>
    <property type="match status" value="1"/>
</dbReference>
<dbReference type="EMBL" id="JATAAI010000036">
    <property type="protein sequence ID" value="KAK1734895.1"/>
    <property type="molecule type" value="Genomic_DNA"/>
</dbReference>
<gene>
    <name evidence="4" type="ORF">QTG54_014355</name>
</gene>
<keyword evidence="5" id="KW-1185">Reference proteome</keyword>
<feature type="coiled-coil region" evidence="1">
    <location>
        <begin position="229"/>
        <end position="256"/>
    </location>
</feature>
<evidence type="ECO:0000256" key="1">
    <source>
        <dbReference type="SAM" id="Coils"/>
    </source>
</evidence>
<dbReference type="PANTHER" id="PTHR12463">
    <property type="entry name" value="OXYGENASE-RELATED"/>
    <property type="match status" value="1"/>
</dbReference>
<dbReference type="Gene3D" id="2.60.120.590">
    <property type="entry name" value="Alpha-ketoglutarate-dependent dioxygenase AlkB-like"/>
    <property type="match status" value="1"/>
</dbReference>
<dbReference type="AlphaFoldDB" id="A0AAD9D6Q1"/>
<evidence type="ECO:0000313" key="5">
    <source>
        <dbReference type="Proteomes" id="UP001224775"/>
    </source>
</evidence>
<dbReference type="Proteomes" id="UP001224775">
    <property type="component" value="Unassembled WGS sequence"/>
</dbReference>
<dbReference type="InterPro" id="IPR027450">
    <property type="entry name" value="AlkB-like"/>
</dbReference>